<dbReference type="SUPFAM" id="SSF53800">
    <property type="entry name" value="Chelatase"/>
    <property type="match status" value="1"/>
</dbReference>
<dbReference type="EMBL" id="JBJHQH010000002">
    <property type="protein sequence ID" value="MFK9090673.1"/>
    <property type="molecule type" value="Genomic_DNA"/>
</dbReference>
<sequence length="247" mass="27056">MKAILYIGHGTRSKKGAKEAKAFIDRVMQRIDVPIQEISFLELSEPLIEEGFKRCVERGAAEITVVPLFLLAAGHIKQDIPLALSLLEARYPEIQVTVKDPFGVHEGILDAIADLVRETAGKLVPEDRLLIVGRGSSDRGIQVNFSEIVGGIRDRLGLEHVSVCFLAAAEPKLWEGMETITAGADGTVIVVPYLLFSGLLINEVNQEVRKRQKLGQRILYTGPLSGHPVIEDIVIEKATKMEASLVS</sequence>
<keyword evidence="2" id="KW-0456">Lyase</keyword>
<evidence type="ECO:0000256" key="2">
    <source>
        <dbReference type="ARBA" id="ARBA00023239"/>
    </source>
</evidence>
<gene>
    <name evidence="3" type="ORF">ACJEBI_04145</name>
</gene>
<dbReference type="Pfam" id="PF01903">
    <property type="entry name" value="CbiX"/>
    <property type="match status" value="2"/>
</dbReference>
<keyword evidence="4" id="KW-1185">Reference proteome</keyword>
<dbReference type="InterPro" id="IPR002762">
    <property type="entry name" value="CbiX-like"/>
</dbReference>
<comment type="caution">
    <text evidence="3">The sequence shown here is derived from an EMBL/GenBank/DDBJ whole genome shotgun (WGS) entry which is preliminary data.</text>
</comment>
<dbReference type="Gene3D" id="3.40.50.1400">
    <property type="match status" value="2"/>
</dbReference>
<name>A0ABW8RB52_9BACI</name>
<evidence type="ECO:0000313" key="4">
    <source>
        <dbReference type="Proteomes" id="UP001623041"/>
    </source>
</evidence>
<reference evidence="3 4" key="1">
    <citation type="submission" date="2024-11" db="EMBL/GenBank/DDBJ databases">
        <authorList>
            <person name="Lucas J.A."/>
        </authorList>
    </citation>
    <scope>NUCLEOTIDE SEQUENCE [LARGE SCALE GENOMIC DNA]</scope>
    <source>
        <strain evidence="3 4">Z 5.4</strain>
    </source>
</reference>
<protein>
    <submittedName>
        <fullName evidence="3">Sirohydrochlorin chelatase</fullName>
    </submittedName>
</protein>
<proteinExistence type="predicted"/>
<dbReference type="PANTHER" id="PTHR33542">
    <property type="entry name" value="SIROHYDROCHLORIN FERROCHELATASE, CHLOROPLASTIC"/>
    <property type="match status" value="1"/>
</dbReference>
<keyword evidence="1" id="KW-0479">Metal-binding</keyword>
<dbReference type="InterPro" id="IPR050963">
    <property type="entry name" value="Sirohydro_Cobaltochel/CbiX"/>
</dbReference>
<organism evidence="3 4">
    <name type="scientific">Bacillus salipaludis</name>
    <dbReference type="NCBI Taxonomy" id="2547811"/>
    <lineage>
        <taxon>Bacteria</taxon>
        <taxon>Bacillati</taxon>
        <taxon>Bacillota</taxon>
        <taxon>Bacilli</taxon>
        <taxon>Bacillales</taxon>
        <taxon>Bacillaceae</taxon>
        <taxon>Bacillus</taxon>
    </lineage>
</organism>
<evidence type="ECO:0000313" key="3">
    <source>
        <dbReference type="EMBL" id="MFK9090673.1"/>
    </source>
</evidence>
<dbReference type="Proteomes" id="UP001623041">
    <property type="component" value="Unassembled WGS sequence"/>
</dbReference>
<dbReference type="CDD" id="cd03416">
    <property type="entry name" value="CbiX_SirB_N"/>
    <property type="match status" value="1"/>
</dbReference>
<evidence type="ECO:0000256" key="1">
    <source>
        <dbReference type="ARBA" id="ARBA00022723"/>
    </source>
</evidence>
<dbReference type="PANTHER" id="PTHR33542:SF3">
    <property type="entry name" value="SIROHYDROCHLORIN FERROCHELATASE, CHLOROPLASTIC"/>
    <property type="match status" value="1"/>
</dbReference>
<accession>A0ABW8RB52</accession>
<dbReference type="RefSeq" id="WP_406579352.1">
    <property type="nucleotide sequence ID" value="NZ_JBJHQH010000002.1"/>
</dbReference>